<sequence>MAMTNEEKVLAIREKLNIVNQGLLDPEKYKNANEEELTDIYDFVQSRERLSPSEVTAIADALGNCDTTRSGNFD</sequence>
<dbReference type="InterPro" id="IPR009507">
    <property type="entry name" value="UPF0435"/>
</dbReference>
<gene>
    <name evidence="1" type="ORF">NCTC5664_04048</name>
</gene>
<dbReference type="Pfam" id="PF06569">
    <property type="entry name" value="DUF1128"/>
    <property type="match status" value="1"/>
</dbReference>
<evidence type="ECO:0000313" key="2">
    <source>
        <dbReference type="Proteomes" id="UP000254502"/>
    </source>
</evidence>
<proteinExistence type="predicted"/>
<organism evidence="1 2">
    <name type="scientific">Staphylococcus aureus</name>
    <dbReference type="NCBI Taxonomy" id="1280"/>
    <lineage>
        <taxon>Bacteria</taxon>
        <taxon>Bacillati</taxon>
        <taxon>Bacillota</taxon>
        <taxon>Bacilli</taxon>
        <taxon>Bacillales</taxon>
        <taxon>Staphylococcaceae</taxon>
        <taxon>Staphylococcus</taxon>
    </lineage>
</organism>
<accession>A0A380E4P4</accession>
<reference evidence="1 2" key="1">
    <citation type="submission" date="2018-06" db="EMBL/GenBank/DDBJ databases">
        <authorList>
            <consortium name="Pathogen Informatics"/>
            <person name="Doyle S."/>
        </authorList>
    </citation>
    <scope>NUCLEOTIDE SEQUENCE [LARGE SCALE GENOMIC DNA]</scope>
    <source>
        <strain evidence="1 2">NCTC5664</strain>
    </source>
</reference>
<name>A0A380E4P4_STAAU</name>
<dbReference type="EMBL" id="UHAQ01000004">
    <property type="protein sequence ID" value="SUK96665.1"/>
    <property type="molecule type" value="Genomic_DNA"/>
</dbReference>
<evidence type="ECO:0000313" key="1">
    <source>
        <dbReference type="EMBL" id="SUK96665.1"/>
    </source>
</evidence>
<dbReference type="AlphaFoldDB" id="A0A380E4P4"/>
<dbReference type="Proteomes" id="UP000254502">
    <property type="component" value="Unassembled WGS sequence"/>
</dbReference>
<protein>
    <submittedName>
        <fullName evidence="1">Uncharacterized protein conserved in bacteria</fullName>
    </submittedName>
</protein>